<organism evidence="3 4">
    <name type="scientific">Spirosoma pollinicola</name>
    <dbReference type="NCBI Taxonomy" id="2057025"/>
    <lineage>
        <taxon>Bacteria</taxon>
        <taxon>Pseudomonadati</taxon>
        <taxon>Bacteroidota</taxon>
        <taxon>Cytophagia</taxon>
        <taxon>Cytophagales</taxon>
        <taxon>Cytophagaceae</taxon>
        <taxon>Spirosoma</taxon>
    </lineage>
</organism>
<keyword evidence="1" id="KW-0732">Signal</keyword>
<dbReference type="InterPro" id="IPR025667">
    <property type="entry name" value="SprB_repeat"/>
</dbReference>
<dbReference type="RefSeq" id="WP_100991187.1">
    <property type="nucleotide sequence ID" value="NZ_CP025096.1"/>
</dbReference>
<accession>A0A2K8Z4U8</accession>
<dbReference type="KEGG" id="spir:CWM47_25495"/>
<evidence type="ECO:0000313" key="3">
    <source>
        <dbReference type="EMBL" id="AUD04903.1"/>
    </source>
</evidence>
<feature type="chain" id="PRO_5014868916" description="Ig-like domain-containing protein" evidence="1">
    <location>
        <begin position="23"/>
        <end position="619"/>
    </location>
</feature>
<feature type="domain" description="Ig-like" evidence="2">
    <location>
        <begin position="145"/>
        <end position="213"/>
    </location>
</feature>
<feature type="signal peptide" evidence="1">
    <location>
        <begin position="1"/>
        <end position="22"/>
    </location>
</feature>
<dbReference type="OrthoDB" id="7794186at2"/>
<dbReference type="Proteomes" id="UP000232883">
    <property type="component" value="Chromosome"/>
</dbReference>
<evidence type="ECO:0000313" key="4">
    <source>
        <dbReference type="Proteomes" id="UP000232883"/>
    </source>
</evidence>
<reference evidence="3 4" key="1">
    <citation type="submission" date="2017-11" db="EMBL/GenBank/DDBJ databases">
        <title>Taxonomic description and genome sequences of Spirosoma HA7 sp. nov., isolated from pollen microhabitat of Corylus avellana.</title>
        <authorList>
            <person name="Ambika Manirajan B."/>
            <person name="Suarez C."/>
            <person name="Ratering S."/>
            <person name="Geissler-Plaum R."/>
            <person name="Cardinale M."/>
            <person name="Sylvia S."/>
        </authorList>
    </citation>
    <scope>NUCLEOTIDE SEQUENCE [LARGE SCALE GENOMIC DNA]</scope>
    <source>
        <strain evidence="3 4">HA7</strain>
    </source>
</reference>
<dbReference type="EMBL" id="CP025096">
    <property type="protein sequence ID" value="AUD04903.1"/>
    <property type="molecule type" value="Genomic_DNA"/>
</dbReference>
<dbReference type="AlphaFoldDB" id="A0A2K8Z4U8"/>
<dbReference type="Pfam" id="PF13585">
    <property type="entry name" value="CHU_C"/>
    <property type="match status" value="1"/>
</dbReference>
<dbReference type="Pfam" id="PF13573">
    <property type="entry name" value="SprB"/>
    <property type="match status" value="1"/>
</dbReference>
<dbReference type="Pfam" id="PF19081">
    <property type="entry name" value="Ig_7"/>
    <property type="match status" value="1"/>
</dbReference>
<gene>
    <name evidence="3" type="ORF">CWM47_25495</name>
</gene>
<keyword evidence="4" id="KW-1185">Reference proteome</keyword>
<sequence>MRIRNFTGLLLLLSLSFTLSHAQSVTGLWLGVSYPGNPNQNVYDYTMTFTQTGSRLDGTAQSATPNLPFSGLVRVSGQLTGSTVQFNESDQSGSTAVRSICYWRGTLAYNSTDESLIGTYENIVNGTTCFNALSGKVELYRIALTSDTTFCKGKPVNLAITGKNIRWYASASKTGLLATGNTFSPNITQTTTFYITQTLYQNESPAIPITITISDPVIRIVSANTGCDKTNGAIEVAASGSTGWQYSLNGGGFQPNPLFASLVPGSYTVVARDTYGCQAGQAVTITGDAAPTIPNLFVTPPKCASANGEVSVVAAGGKAPLTYSIDYGVTFQSSSVFNKLAGGSYTIRVRDANGCEVNKAVTLPPFIPMEIQNVSLSSTTCGLPNGEVTMNISGGYKPVRYSIDNQTVKNDPHFTDLTAGAYTIQAKDSTGCTISRSVTIAASTGPQISDIQTTIATCGEQNGTIYILLPATAPALVFSIDGQSFQRNPVFLGLKAGNYTLTIQDDNACLSTKPVQISLDCGNQVYLPTAFSPNHDLVNDAFIVHFGFPSLTITTFIVYDRWGAVVYNRANFALSSGEPLWDGQLNGGAAPAGMYGYRLDCLFPDGTPMTYRQSVALLH</sequence>
<evidence type="ECO:0000256" key="1">
    <source>
        <dbReference type="SAM" id="SignalP"/>
    </source>
</evidence>
<protein>
    <recommendedName>
        <fullName evidence="2">Ig-like domain-containing protein</fullName>
    </recommendedName>
</protein>
<evidence type="ECO:0000259" key="2">
    <source>
        <dbReference type="Pfam" id="PF19081"/>
    </source>
</evidence>
<name>A0A2K8Z4U8_9BACT</name>
<proteinExistence type="predicted"/>
<dbReference type="InterPro" id="IPR044023">
    <property type="entry name" value="Ig_7"/>
</dbReference>